<feature type="DNA-binding region" description="OmpR/PhoB-type" evidence="3">
    <location>
        <begin position="45"/>
        <end position="146"/>
    </location>
</feature>
<dbReference type="PANTHER" id="PTHR36842">
    <property type="entry name" value="PROTEIN TOLB HOMOLOG"/>
    <property type="match status" value="1"/>
</dbReference>
<dbReference type="InterPro" id="IPR016032">
    <property type="entry name" value="Sig_transdc_resp-reg_C-effctor"/>
</dbReference>
<dbReference type="InterPro" id="IPR036388">
    <property type="entry name" value="WH-like_DNA-bd_sf"/>
</dbReference>
<dbReference type="PROSITE" id="PS51755">
    <property type="entry name" value="OMPR_PHOB"/>
    <property type="match status" value="1"/>
</dbReference>
<organism evidence="8">
    <name type="scientific">Xanthomonas euvesicatoria pv. vesicatoria (strain 85-10)</name>
    <name type="common">Xanthomonas campestris pv. vesicatoria</name>
    <dbReference type="NCBI Taxonomy" id="316273"/>
    <lineage>
        <taxon>Bacteria</taxon>
        <taxon>Pseudomonadati</taxon>
        <taxon>Pseudomonadota</taxon>
        <taxon>Gammaproteobacteria</taxon>
        <taxon>Lysobacterales</taxon>
        <taxon>Lysobacteraceae</taxon>
        <taxon>Xanthomonas</taxon>
    </lineage>
</organism>
<dbReference type="GO" id="GO:0006355">
    <property type="term" value="P:regulation of DNA-templated transcription"/>
    <property type="evidence" value="ECO:0007669"/>
    <property type="project" value="InterPro"/>
</dbReference>
<evidence type="ECO:0000256" key="2">
    <source>
        <dbReference type="ARBA" id="ARBA00023125"/>
    </source>
</evidence>
<keyword evidence="5" id="KW-0812">Transmembrane</keyword>
<dbReference type="Gene3D" id="2.120.10.30">
    <property type="entry name" value="TolB, C-terminal domain"/>
    <property type="match status" value="2"/>
</dbReference>
<evidence type="ECO:0000256" key="4">
    <source>
        <dbReference type="SAM" id="MobiDB-lite"/>
    </source>
</evidence>
<proteinExistence type="inferred from homology"/>
<dbReference type="KEGG" id="xcv:XCV3574"/>
<keyword evidence="5" id="KW-1133">Transmembrane helix</keyword>
<dbReference type="eggNOG" id="COG3710">
    <property type="taxonomic scope" value="Bacteria"/>
</dbReference>
<evidence type="ECO:0000256" key="5">
    <source>
        <dbReference type="SAM" id="Phobius"/>
    </source>
</evidence>
<dbReference type="Proteomes" id="UP000007069">
    <property type="component" value="Chromosome"/>
</dbReference>
<protein>
    <submittedName>
        <fullName evidence="7">Putative regulatory protein</fullName>
    </submittedName>
</protein>
<dbReference type="InterPro" id="IPR011659">
    <property type="entry name" value="WD40"/>
</dbReference>
<dbReference type="CDD" id="cd00383">
    <property type="entry name" value="trans_reg_C"/>
    <property type="match status" value="1"/>
</dbReference>
<dbReference type="GO" id="GO:0003677">
    <property type="term" value="F:DNA binding"/>
    <property type="evidence" value="ECO:0007669"/>
    <property type="project" value="UniProtKB-UniRule"/>
</dbReference>
<dbReference type="GO" id="GO:0000160">
    <property type="term" value="P:phosphorelay signal transduction system"/>
    <property type="evidence" value="ECO:0007669"/>
    <property type="project" value="InterPro"/>
</dbReference>
<evidence type="ECO:0000256" key="3">
    <source>
        <dbReference type="PROSITE-ProRule" id="PRU01091"/>
    </source>
</evidence>
<evidence type="ECO:0000259" key="6">
    <source>
        <dbReference type="PROSITE" id="PS51755"/>
    </source>
</evidence>
<dbReference type="eggNOG" id="COG0823">
    <property type="taxonomic scope" value="Bacteria"/>
</dbReference>
<keyword evidence="5" id="KW-0472">Membrane</keyword>
<dbReference type="EMBL" id="AM039952">
    <property type="protein sequence ID" value="CAJ25305.1"/>
    <property type="molecule type" value="Genomic_DNA"/>
</dbReference>
<dbReference type="Pfam" id="PF00486">
    <property type="entry name" value="Trans_reg_C"/>
    <property type="match status" value="1"/>
</dbReference>
<reference evidence="7 8" key="1">
    <citation type="journal article" date="2005" name="J. Bacteriol.">
        <title>Insights into genome plasticity and pathogenicity of the plant pathogenic Bacterium Xanthomonas campestris pv. vesicatoria revealed by the complete genome sequence.</title>
        <authorList>
            <person name="Thieme F."/>
            <person name="Koebnik R."/>
            <person name="Bekel T."/>
            <person name="Berger C."/>
            <person name="Boch J."/>
            <person name="Buettner D."/>
            <person name="Caldana C."/>
            <person name="Gaigalat L."/>
            <person name="Goesmann A."/>
            <person name="Kay S."/>
            <person name="Kirchner O."/>
            <person name="Lanz C."/>
            <person name="Linke B."/>
            <person name="McHardy A.C."/>
            <person name="Meyer F."/>
            <person name="Mittenhuber G."/>
            <person name="Nies D.H."/>
            <person name="Niesbach-Kloesgen U."/>
            <person name="Patschkowski T."/>
            <person name="Rueckert C."/>
            <person name="Rupp O."/>
            <person name="Schneicker S."/>
            <person name="Schuster S.C."/>
            <person name="Vorhoelter F.J."/>
            <person name="Weber E."/>
            <person name="Puehler A."/>
            <person name="Bonas U."/>
            <person name="Bartels D."/>
            <person name="Kaiser O."/>
        </authorList>
    </citation>
    <scope>NUCLEOTIDE SEQUENCE [LARGE SCALE GENOMIC DNA]</scope>
    <source>
        <strain evidence="7 8">85-10</strain>
    </source>
</reference>
<dbReference type="STRING" id="456327.BJD11_04850"/>
<sequence length="821" mass="88501">MHDTVGRRPLLNLAFRGRRGALFVVLACRRVFLPMSVPPAIAMPSGRLRVGQCVVDIASREVHAPGAKRPLRLAPKSLAVLLTLARQPGQVVTREQLLAEVWPDTLPTNDVVTQAVTQLRKAFASHGGQRSEHIETIAKTGYRLMAAVVWEAQAPASATLPGEALGPDTLEPAQPDQGVASVPDESDATASPVRTAPGQPVAPVVAAPAAPRHRRSMALAVASVALLVVLSLAVWTSWRPAPAPETAQAHAVLGSPKRPYQVITAGGGFDLTPSLSPDGARVAYASLTSDRTGTSILVKTTDNAYPRVLETPAPGVSDRLPAWSPDGRQIAFSRQAPDGSCRVMIAAATGPAASREVMRCDGADMLSFSWSPDGRALVFGSMTGKHGAARMRRLDLATGQWQTLDYPAQAGDFDYAPRYSPDGNWIVFLRNPQLGDLWRIPAEGGVAERLTHDNADIRGWSWLPDGSGLIFGRRVDSEARLYRLDLRDHSLHDVGVDDAQAPDVAHGHLVFVQRKPQFGVYQVIGDTMNGGYIRRRLFPSSGRDDQPMIAPDGRQLIFASNRSGAYALWWGDVRKPGSVRLIEGLRPDSRQAADWSADSQRVLVSGSDAAGHAALFEVTPSSGQVVRLPVPQPRPLQAIHLPDPDRLLVLAAADDGHTFATLYDRRSSPWRALATLQDVSQLRLDRVSGQVLLTRLSGGGVWQVAPSLAADTLHAVDPQQPSRWRYRSWAPGVNGQLHYLSSTDSCAAYDRELRSGRGQCLDAVKFTTINGFSLNQRDGTLYVSLAEEDGSAIAYMPLPQHSVAPMGVIANLLSILRKIAS</sequence>
<feature type="region of interest" description="Disordered" evidence="4">
    <location>
        <begin position="159"/>
        <end position="200"/>
    </location>
</feature>
<dbReference type="AlphaFoldDB" id="Q3BPK8"/>
<dbReference type="Pfam" id="PF07676">
    <property type="entry name" value="PD40"/>
    <property type="match status" value="5"/>
</dbReference>
<dbReference type="SUPFAM" id="SSF82171">
    <property type="entry name" value="DPP6 N-terminal domain-like"/>
    <property type="match status" value="2"/>
</dbReference>
<dbReference type="PANTHER" id="PTHR36842:SF1">
    <property type="entry name" value="PROTEIN TOLB"/>
    <property type="match status" value="1"/>
</dbReference>
<evidence type="ECO:0000256" key="1">
    <source>
        <dbReference type="ARBA" id="ARBA00009820"/>
    </source>
</evidence>
<dbReference type="SUPFAM" id="SSF46894">
    <property type="entry name" value="C-terminal effector domain of the bipartite response regulators"/>
    <property type="match status" value="1"/>
</dbReference>
<name>Q3BPK8_XANE5</name>
<dbReference type="Gene3D" id="1.10.10.10">
    <property type="entry name" value="Winged helix-like DNA-binding domain superfamily/Winged helix DNA-binding domain"/>
    <property type="match status" value="1"/>
</dbReference>
<feature type="domain" description="OmpR/PhoB-type" evidence="6">
    <location>
        <begin position="45"/>
        <end position="146"/>
    </location>
</feature>
<dbReference type="InterPro" id="IPR001867">
    <property type="entry name" value="OmpR/PhoB-type_DNA-bd"/>
</dbReference>
<evidence type="ECO:0000313" key="8">
    <source>
        <dbReference type="Proteomes" id="UP000007069"/>
    </source>
</evidence>
<feature type="transmembrane region" description="Helical" evidence="5">
    <location>
        <begin position="217"/>
        <end position="238"/>
    </location>
</feature>
<evidence type="ECO:0000313" key="7">
    <source>
        <dbReference type="EMBL" id="CAJ25305.1"/>
    </source>
</evidence>
<dbReference type="HOGENOM" id="CLU_020533_0_0_6"/>
<gene>
    <name evidence="7" type="ordered locus">XCV3574</name>
</gene>
<dbReference type="InterPro" id="IPR011042">
    <property type="entry name" value="6-blade_b-propeller_TolB-like"/>
</dbReference>
<dbReference type="SMART" id="SM00862">
    <property type="entry name" value="Trans_reg_C"/>
    <property type="match status" value="1"/>
</dbReference>
<comment type="similarity">
    <text evidence="1">Belongs to the TolB family.</text>
</comment>
<accession>Q3BPK8</accession>
<keyword evidence="2 3" id="KW-0238">DNA-binding</keyword>